<dbReference type="RefSeq" id="WP_190916991.1">
    <property type="nucleotide sequence ID" value="NZ_JACXIZ010000015.1"/>
</dbReference>
<evidence type="ECO:0000256" key="1">
    <source>
        <dbReference type="ARBA" id="ARBA00006484"/>
    </source>
</evidence>
<proteinExistence type="inferred from homology"/>
<sequence length="95" mass="9841">MKLTGKVAVVTGAASGMGKAIAELFAAEGAKVVVSDLRLESANEVARAIEEKGGSAIGISANVAIEDDVQRLFATTVDTYGSVDILINRHYDECA</sequence>
<dbReference type="SUPFAM" id="SSF51735">
    <property type="entry name" value="NAD(P)-binding Rossmann-fold domains"/>
    <property type="match status" value="1"/>
</dbReference>
<dbReference type="Pfam" id="PF00106">
    <property type="entry name" value="adh_short"/>
    <property type="match status" value="1"/>
</dbReference>
<dbReference type="Proteomes" id="UP000621560">
    <property type="component" value="Unassembled WGS sequence"/>
</dbReference>
<organism evidence="3 4">
    <name type="scientific">Paenibacillus sabuli</name>
    <dbReference type="NCBI Taxonomy" id="2772509"/>
    <lineage>
        <taxon>Bacteria</taxon>
        <taxon>Bacillati</taxon>
        <taxon>Bacillota</taxon>
        <taxon>Bacilli</taxon>
        <taxon>Bacillales</taxon>
        <taxon>Paenibacillaceae</taxon>
        <taxon>Paenibacillus</taxon>
    </lineage>
</organism>
<dbReference type="GO" id="GO:0016491">
    <property type="term" value="F:oxidoreductase activity"/>
    <property type="evidence" value="ECO:0007669"/>
    <property type="project" value="UniProtKB-KW"/>
</dbReference>
<dbReference type="InterPro" id="IPR036291">
    <property type="entry name" value="NAD(P)-bd_dom_sf"/>
</dbReference>
<dbReference type="AlphaFoldDB" id="A0A927BTU5"/>
<dbReference type="InterPro" id="IPR002347">
    <property type="entry name" value="SDR_fam"/>
</dbReference>
<evidence type="ECO:0000313" key="4">
    <source>
        <dbReference type="Proteomes" id="UP000621560"/>
    </source>
</evidence>
<accession>A0A927BTU5</accession>
<name>A0A927BTU5_9BACL</name>
<reference evidence="3" key="1">
    <citation type="submission" date="2020-09" db="EMBL/GenBank/DDBJ databases">
        <title>A novel bacterium of genus Paenibacillus, isolated from South China Sea.</title>
        <authorList>
            <person name="Huang H."/>
            <person name="Mo K."/>
            <person name="Hu Y."/>
        </authorList>
    </citation>
    <scope>NUCLEOTIDE SEQUENCE</scope>
    <source>
        <strain evidence="3">IB182496</strain>
    </source>
</reference>
<evidence type="ECO:0000313" key="3">
    <source>
        <dbReference type="EMBL" id="MBD2845409.1"/>
    </source>
</evidence>
<protein>
    <submittedName>
        <fullName evidence="3">SDR family NAD(P)-dependent oxidoreductase</fullName>
    </submittedName>
</protein>
<comment type="similarity">
    <text evidence="1">Belongs to the short-chain dehydrogenases/reductases (SDR) family.</text>
</comment>
<dbReference type="Gene3D" id="3.40.50.720">
    <property type="entry name" value="NAD(P)-binding Rossmann-like Domain"/>
    <property type="match status" value="1"/>
</dbReference>
<dbReference type="EMBL" id="JACXIZ010000015">
    <property type="protein sequence ID" value="MBD2845409.1"/>
    <property type="molecule type" value="Genomic_DNA"/>
</dbReference>
<dbReference type="PANTHER" id="PTHR43669">
    <property type="entry name" value="5-KETO-D-GLUCONATE 5-REDUCTASE"/>
    <property type="match status" value="1"/>
</dbReference>
<keyword evidence="4" id="KW-1185">Reference proteome</keyword>
<gene>
    <name evidence="3" type="ORF">IDH44_09425</name>
</gene>
<comment type="caution">
    <text evidence="3">The sequence shown here is derived from an EMBL/GenBank/DDBJ whole genome shotgun (WGS) entry which is preliminary data.</text>
</comment>
<dbReference type="PRINTS" id="PR00081">
    <property type="entry name" value="GDHRDH"/>
</dbReference>
<keyword evidence="2" id="KW-0560">Oxidoreductase</keyword>
<dbReference type="PANTHER" id="PTHR43669:SF14">
    <property type="entry name" value="OXIDOREDUCTASE"/>
    <property type="match status" value="1"/>
</dbReference>
<evidence type="ECO:0000256" key="2">
    <source>
        <dbReference type="ARBA" id="ARBA00023002"/>
    </source>
</evidence>